<feature type="compositionally biased region" description="Low complexity" evidence="7">
    <location>
        <begin position="145"/>
        <end position="155"/>
    </location>
</feature>
<evidence type="ECO:0000256" key="3">
    <source>
        <dbReference type="ARBA" id="ARBA00022692"/>
    </source>
</evidence>
<evidence type="ECO:0000256" key="6">
    <source>
        <dbReference type="ARBA" id="ARBA00023242"/>
    </source>
</evidence>
<dbReference type="eggNOG" id="ENOG502QVG5">
    <property type="taxonomic scope" value="Eukaryota"/>
</dbReference>
<dbReference type="GO" id="GO:0005637">
    <property type="term" value="C:nuclear inner membrane"/>
    <property type="evidence" value="ECO:0007669"/>
    <property type="project" value="UniProtKB-SubCell"/>
</dbReference>
<dbReference type="Pfam" id="PF12949">
    <property type="entry name" value="HeH"/>
    <property type="match status" value="1"/>
</dbReference>
<dbReference type="GO" id="GO:0005783">
    <property type="term" value="C:endoplasmic reticulum"/>
    <property type="evidence" value="ECO:0007669"/>
    <property type="project" value="TreeGrafter"/>
</dbReference>
<organism evidence="11 12">
    <name type="scientific">Tetrapisispora phaffii (strain ATCC 24235 / CBS 4417 / NBRC 1672 / NRRL Y-8282 / UCD 70-5)</name>
    <name type="common">Yeast</name>
    <name type="synonym">Fabospora phaffii</name>
    <dbReference type="NCBI Taxonomy" id="1071381"/>
    <lineage>
        <taxon>Eukaryota</taxon>
        <taxon>Fungi</taxon>
        <taxon>Dikarya</taxon>
        <taxon>Ascomycota</taxon>
        <taxon>Saccharomycotina</taxon>
        <taxon>Saccharomycetes</taxon>
        <taxon>Saccharomycetales</taxon>
        <taxon>Saccharomycetaceae</taxon>
        <taxon>Tetrapisispora</taxon>
    </lineage>
</organism>
<dbReference type="InterPro" id="IPR018996">
    <property type="entry name" value="Man1/Src1-like_C"/>
</dbReference>
<feature type="region of interest" description="Disordered" evidence="7">
    <location>
        <begin position="123"/>
        <end position="209"/>
    </location>
</feature>
<dbReference type="GO" id="GO:0070550">
    <property type="term" value="P:rDNA chromatin condensation"/>
    <property type="evidence" value="ECO:0007669"/>
    <property type="project" value="EnsemblFungi"/>
</dbReference>
<feature type="transmembrane region" description="Helical" evidence="8">
    <location>
        <begin position="387"/>
        <end position="407"/>
    </location>
</feature>
<keyword evidence="4 8" id="KW-1133">Transmembrane helix</keyword>
<evidence type="ECO:0000259" key="10">
    <source>
        <dbReference type="Pfam" id="PF12949"/>
    </source>
</evidence>
<evidence type="ECO:0000256" key="7">
    <source>
        <dbReference type="SAM" id="MobiDB-lite"/>
    </source>
</evidence>
<dbReference type="Gene3D" id="1.10.10.1180">
    <property type="entry name" value="MAN1, winged-helix domain"/>
    <property type="match status" value="1"/>
</dbReference>
<evidence type="ECO:0000256" key="8">
    <source>
        <dbReference type="SAM" id="Phobius"/>
    </source>
</evidence>
<evidence type="ECO:0000313" key="12">
    <source>
        <dbReference type="Proteomes" id="UP000005666"/>
    </source>
</evidence>
<evidence type="ECO:0000256" key="2">
    <source>
        <dbReference type="ARBA" id="ARBA00022553"/>
    </source>
</evidence>
<evidence type="ECO:0000313" key="11">
    <source>
        <dbReference type="EMBL" id="CCE62904.1"/>
    </source>
</evidence>
<evidence type="ECO:0000256" key="1">
    <source>
        <dbReference type="ARBA" id="ARBA00004540"/>
    </source>
</evidence>
<dbReference type="PANTHER" id="PTHR47808:SF2">
    <property type="entry name" value="LEM DOMAIN-CONTAINING PROTEIN 2"/>
    <property type="match status" value="1"/>
</dbReference>
<dbReference type="GO" id="GO:0003682">
    <property type="term" value="F:chromatin binding"/>
    <property type="evidence" value="ECO:0007669"/>
    <property type="project" value="InterPro"/>
</dbReference>
<dbReference type="InterPro" id="IPR036361">
    <property type="entry name" value="SAP_dom_sf"/>
</dbReference>
<dbReference type="PANTHER" id="PTHR47808">
    <property type="entry name" value="INNER NUCLEAR MEMBRANE PROTEIN HEH2-RELATED"/>
    <property type="match status" value="1"/>
</dbReference>
<dbReference type="CDD" id="cd12935">
    <property type="entry name" value="LEM_like"/>
    <property type="match status" value="1"/>
</dbReference>
<name>G8BST3_TETPH</name>
<dbReference type="RefSeq" id="XP_003685338.1">
    <property type="nucleotide sequence ID" value="XM_003685290.1"/>
</dbReference>
<dbReference type="GO" id="GO:0034087">
    <property type="term" value="P:establishment of mitotic sister chromatid cohesion"/>
    <property type="evidence" value="ECO:0007669"/>
    <property type="project" value="EnsemblFungi"/>
</dbReference>
<gene>
    <name evidence="11" type="primary">TPHA0D02670</name>
    <name evidence="11" type="ordered locus">TPHA_0D02670</name>
</gene>
<keyword evidence="2" id="KW-0597">Phosphoprotein</keyword>
<evidence type="ECO:0008006" key="13">
    <source>
        <dbReference type="Google" id="ProtNLM"/>
    </source>
</evidence>
<dbReference type="Proteomes" id="UP000005666">
    <property type="component" value="Chromosome 4"/>
</dbReference>
<feature type="domain" description="HeH/LEM" evidence="10">
    <location>
        <begin position="65"/>
        <end position="95"/>
    </location>
</feature>
<feature type="compositionally biased region" description="Basic and acidic residues" evidence="7">
    <location>
        <begin position="334"/>
        <end position="347"/>
    </location>
</feature>
<protein>
    <recommendedName>
        <fullName evidence="13">Man1/Src1 C-terminal domain-containing protein</fullName>
    </recommendedName>
</protein>
<feature type="transmembrane region" description="Helical" evidence="8">
    <location>
        <begin position="637"/>
        <end position="654"/>
    </location>
</feature>
<sequence>MKIIGIVSVSAYIQLFLISYTRLQVDGIERCCSLRSKKEYKNRKRKTKYLIMETKLYLNKHFKYKNLKVSELKEILAENNVEFPSKAKKSTLLNIYRTNIYKKIPHLRKIYNLSLKNDVNNNSYSGESSESESLMTSDPITREPSLSYSPDISSSSKKRKHIELSEKTPIKTIGKLSNKEKDTAIDQAEDYSTPKKKKQKHLSNDNRISETSIIHEKLANKSPIKIESPMKIFKSDTSENSIDTSNDSFISNSTVLNTNTKLSNKDDAKMAFRKGSQKNDHKIRRSIPPDLALLKSSKLLKNELKKSAEERSLTLSEDHVIDGKSPGKILQKNSDSESISKDEKKEINPSTAKSAVSDNSSNNSIMNIKKNLQDECTNKKQSKLVHYFYQINLFLIIMLPVLFSLWYREQRILMGFCGHELPTRQIIPAKLNNEYPALSNVNAWLESLTPSCLECPANTICYEELNVKCKPDFYLTSNFYTLYGLLPIPRQCIKDDKRTKIVDEVIKKSLEILRAKNAQIDCGENSDEQVSGFAEDELYDMFKESKDSWITDEEFDKIWEIVITKLKMEPEISWRQIDDLNTINKQTISNDEANEVQRQKGNLSKSNVEENKRFFRSSSKKYIGLKCQFERQIYQTYLTYKLIIWCSIITLVIAKYTEYKLRKYFHEKQSIDIITKKVLIYLKECKAKHIEDFSCTPYASTVQLRDVFLSDIVNLQYKNAVWRQVVKNIEHNNTNIKSSLLEIHGEIMKCWEWIGDTNLNKIDASV</sequence>
<dbReference type="InterPro" id="IPR044780">
    <property type="entry name" value="Heh2/Src1"/>
</dbReference>
<dbReference type="OrthoDB" id="2503928at2759"/>
<feature type="compositionally biased region" description="Low complexity" evidence="7">
    <location>
        <begin position="123"/>
        <end position="133"/>
    </location>
</feature>
<dbReference type="GO" id="GO:0071763">
    <property type="term" value="P:nuclear membrane organization"/>
    <property type="evidence" value="ECO:0007669"/>
    <property type="project" value="TreeGrafter"/>
</dbReference>
<dbReference type="KEGG" id="tpf:TPHA_0D02670"/>
<feature type="domain" description="Man1/Src1-like C-terminal" evidence="9">
    <location>
        <begin position="395"/>
        <end position="755"/>
    </location>
</feature>
<dbReference type="EMBL" id="HE612859">
    <property type="protein sequence ID" value="CCE62904.1"/>
    <property type="molecule type" value="Genomic_DNA"/>
</dbReference>
<dbReference type="HOGENOM" id="CLU_010838_0_0_1"/>
<reference evidence="11 12" key="1">
    <citation type="journal article" date="2011" name="Proc. Natl. Acad. Sci. U.S.A.">
        <title>Evolutionary erosion of yeast sex chromosomes by mating-type switching accidents.</title>
        <authorList>
            <person name="Gordon J.L."/>
            <person name="Armisen D."/>
            <person name="Proux-Wera E."/>
            <person name="Oheigeartaigh S.S."/>
            <person name="Byrne K.P."/>
            <person name="Wolfe K.H."/>
        </authorList>
    </citation>
    <scope>NUCLEOTIDE SEQUENCE [LARGE SCALE GENOMIC DNA]</scope>
    <source>
        <strain evidence="12">ATCC 24235 / CBS 4417 / NBRC 1672 / NRRL Y-8282 / UCD 70-5</strain>
    </source>
</reference>
<comment type="subcellular location">
    <subcellularLocation>
        <location evidence="1">Nucleus inner membrane</location>
    </subcellularLocation>
</comment>
<dbReference type="InterPro" id="IPR025856">
    <property type="entry name" value="HeH/LEM_domain"/>
</dbReference>
<evidence type="ECO:0000256" key="4">
    <source>
        <dbReference type="ARBA" id="ARBA00022989"/>
    </source>
</evidence>
<dbReference type="STRING" id="1071381.G8BST3"/>
<dbReference type="Gene3D" id="1.10.720.30">
    <property type="entry name" value="SAP domain"/>
    <property type="match status" value="1"/>
</dbReference>
<keyword evidence="3 8" id="KW-0812">Transmembrane</keyword>
<dbReference type="InterPro" id="IPR041885">
    <property type="entry name" value="MAN1_winged_helix_dom"/>
</dbReference>
<evidence type="ECO:0000259" key="9">
    <source>
        <dbReference type="Pfam" id="PF09402"/>
    </source>
</evidence>
<dbReference type="GO" id="GO:0034399">
    <property type="term" value="C:nuclear periphery"/>
    <property type="evidence" value="ECO:0007669"/>
    <property type="project" value="TreeGrafter"/>
</dbReference>
<feature type="region of interest" description="Disordered" evidence="7">
    <location>
        <begin position="324"/>
        <end position="363"/>
    </location>
</feature>
<dbReference type="OMA" id="KWECGEL"/>
<dbReference type="GeneID" id="11534561"/>
<evidence type="ECO:0000256" key="5">
    <source>
        <dbReference type="ARBA" id="ARBA00023136"/>
    </source>
</evidence>
<proteinExistence type="predicted"/>
<dbReference type="Pfam" id="PF09402">
    <property type="entry name" value="MSC"/>
    <property type="match status" value="1"/>
</dbReference>
<accession>G8BST3</accession>
<dbReference type="GO" id="GO:0000070">
    <property type="term" value="P:mitotic sister chromatid segregation"/>
    <property type="evidence" value="ECO:0007669"/>
    <property type="project" value="EnsemblFungi"/>
</dbReference>
<keyword evidence="6" id="KW-0539">Nucleus</keyword>
<dbReference type="GO" id="GO:0043007">
    <property type="term" value="P:maintenance of rDNA"/>
    <property type="evidence" value="ECO:0007669"/>
    <property type="project" value="EnsemblFungi"/>
</dbReference>
<keyword evidence="12" id="KW-1185">Reference proteome</keyword>
<dbReference type="AlphaFoldDB" id="G8BST3"/>
<keyword evidence="5 8" id="KW-0472">Membrane</keyword>